<organism evidence="1 2">
    <name type="scientific">Brassica napus</name>
    <name type="common">Rape</name>
    <dbReference type="NCBI Taxonomy" id="3708"/>
    <lineage>
        <taxon>Eukaryota</taxon>
        <taxon>Viridiplantae</taxon>
        <taxon>Streptophyta</taxon>
        <taxon>Embryophyta</taxon>
        <taxon>Tracheophyta</taxon>
        <taxon>Spermatophyta</taxon>
        <taxon>Magnoliopsida</taxon>
        <taxon>eudicotyledons</taxon>
        <taxon>Gunneridae</taxon>
        <taxon>Pentapetalae</taxon>
        <taxon>rosids</taxon>
        <taxon>malvids</taxon>
        <taxon>Brassicales</taxon>
        <taxon>Brassicaceae</taxon>
        <taxon>Brassiceae</taxon>
        <taxon>Brassica</taxon>
    </lineage>
</organism>
<name>A0ABQ8DCT4_BRANA</name>
<protein>
    <submittedName>
        <fullName evidence="1">Uncharacterized protein</fullName>
    </submittedName>
</protein>
<proteinExistence type="predicted"/>
<keyword evidence="2" id="KW-1185">Reference proteome</keyword>
<dbReference type="Proteomes" id="UP000824890">
    <property type="component" value="Unassembled WGS sequence"/>
</dbReference>
<evidence type="ECO:0000313" key="2">
    <source>
        <dbReference type="Proteomes" id="UP000824890"/>
    </source>
</evidence>
<dbReference type="EMBL" id="JAGKQM010000005">
    <property type="protein sequence ID" value="KAH0926241.1"/>
    <property type="molecule type" value="Genomic_DNA"/>
</dbReference>
<gene>
    <name evidence="1" type="ORF">HID58_018497</name>
</gene>
<evidence type="ECO:0000313" key="1">
    <source>
        <dbReference type="EMBL" id="KAH0926241.1"/>
    </source>
</evidence>
<reference evidence="1 2" key="1">
    <citation type="submission" date="2021-05" db="EMBL/GenBank/DDBJ databases">
        <title>Genome Assembly of Synthetic Allotetraploid Brassica napus Reveals Homoeologous Exchanges between Subgenomes.</title>
        <authorList>
            <person name="Davis J.T."/>
        </authorList>
    </citation>
    <scope>NUCLEOTIDE SEQUENCE [LARGE SCALE GENOMIC DNA]</scope>
    <source>
        <strain evidence="2">cv. Da-Ae</strain>
        <tissue evidence="1">Seedling</tissue>
    </source>
</reference>
<accession>A0ABQ8DCT4</accession>
<comment type="caution">
    <text evidence="1">The sequence shown here is derived from an EMBL/GenBank/DDBJ whole genome shotgun (WGS) entry which is preliminary data.</text>
</comment>
<sequence length="166" mass="18732">MFLKEANTILSIKPSQSVDPNRSFWHETRLLSKAIWWQSILALIITITSNSHLLTGPRVFGILYVKLSYDEMMSIKTANAVTALNSVVFNVKISGVEEILPRSNQMRPGTEIHNLHFSAQVLNKLPIFRTPLVTEGLALCEVVDKAKELGQQPSMRIRLSINNQFD</sequence>